<evidence type="ECO:0000313" key="3">
    <source>
        <dbReference type="EMBL" id="ELR22615.1"/>
    </source>
</evidence>
<dbReference type="InterPro" id="IPR057965">
    <property type="entry name" value="STEEP1_dom"/>
</dbReference>
<feature type="compositionally biased region" description="Basic and acidic residues" evidence="1">
    <location>
        <begin position="30"/>
        <end position="41"/>
    </location>
</feature>
<dbReference type="Proteomes" id="UP000011083">
    <property type="component" value="Unassembled WGS sequence"/>
</dbReference>
<keyword evidence="4" id="KW-1185">Reference proteome</keyword>
<name>L8HBQ7_ACACF</name>
<dbReference type="Pfam" id="PF25809">
    <property type="entry name" value="STEEP1"/>
    <property type="match status" value="1"/>
</dbReference>
<gene>
    <name evidence="3" type="ORF">ACA1_034600</name>
</gene>
<dbReference type="AlphaFoldDB" id="L8HBQ7"/>
<evidence type="ECO:0000256" key="1">
    <source>
        <dbReference type="SAM" id="MobiDB-lite"/>
    </source>
</evidence>
<protein>
    <recommendedName>
        <fullName evidence="2">STEEP1 domain-containing protein</fullName>
    </recommendedName>
</protein>
<reference evidence="3 4" key="1">
    <citation type="journal article" date="2013" name="Genome Biol.">
        <title>Genome of Acanthamoeba castellanii highlights extensive lateral gene transfer and early evolution of tyrosine kinase signaling.</title>
        <authorList>
            <person name="Clarke M."/>
            <person name="Lohan A.J."/>
            <person name="Liu B."/>
            <person name="Lagkouvardos I."/>
            <person name="Roy S."/>
            <person name="Zafar N."/>
            <person name="Bertelli C."/>
            <person name="Schilde C."/>
            <person name="Kianianmomeni A."/>
            <person name="Burglin T.R."/>
            <person name="Frech C."/>
            <person name="Turcotte B."/>
            <person name="Kopec K.O."/>
            <person name="Synnott J.M."/>
            <person name="Choo C."/>
            <person name="Paponov I."/>
            <person name="Finkler A."/>
            <person name="Soon Heng Tan C."/>
            <person name="Hutchins A.P."/>
            <person name="Weinmeier T."/>
            <person name="Rattei T."/>
            <person name="Chu J.S."/>
            <person name="Gimenez G."/>
            <person name="Irimia M."/>
            <person name="Rigden D.J."/>
            <person name="Fitzpatrick D.A."/>
            <person name="Lorenzo-Morales J."/>
            <person name="Bateman A."/>
            <person name="Chiu C.H."/>
            <person name="Tang P."/>
            <person name="Hegemann P."/>
            <person name="Fromm H."/>
            <person name="Raoult D."/>
            <person name="Greub G."/>
            <person name="Miranda-Saavedra D."/>
            <person name="Chen N."/>
            <person name="Nash P."/>
            <person name="Ginger M.L."/>
            <person name="Horn M."/>
            <person name="Schaap P."/>
            <person name="Caler L."/>
            <person name="Loftus B."/>
        </authorList>
    </citation>
    <scope>NUCLEOTIDE SEQUENCE [LARGE SCALE GENOMIC DNA]</scope>
    <source>
        <strain evidence="3 4">Neff</strain>
    </source>
</reference>
<dbReference type="GeneID" id="14923549"/>
<accession>L8HBQ7</accession>
<evidence type="ECO:0000259" key="2">
    <source>
        <dbReference type="Pfam" id="PF25809"/>
    </source>
</evidence>
<organism evidence="3 4">
    <name type="scientific">Acanthamoeba castellanii (strain ATCC 30010 / Neff)</name>
    <dbReference type="NCBI Taxonomy" id="1257118"/>
    <lineage>
        <taxon>Eukaryota</taxon>
        <taxon>Amoebozoa</taxon>
        <taxon>Discosea</taxon>
        <taxon>Longamoebia</taxon>
        <taxon>Centramoebida</taxon>
        <taxon>Acanthamoebidae</taxon>
        <taxon>Acanthamoeba</taxon>
    </lineage>
</organism>
<dbReference type="KEGG" id="acan:ACA1_034600"/>
<evidence type="ECO:0000313" key="4">
    <source>
        <dbReference type="Proteomes" id="UP000011083"/>
    </source>
</evidence>
<feature type="domain" description="STEEP1" evidence="2">
    <location>
        <begin position="94"/>
        <end position="166"/>
    </location>
</feature>
<feature type="region of interest" description="Disordered" evidence="1">
    <location>
        <begin position="1"/>
        <end position="66"/>
    </location>
</feature>
<dbReference type="EMBL" id="KB007879">
    <property type="protein sequence ID" value="ELR22615.1"/>
    <property type="molecule type" value="Genomic_DNA"/>
</dbReference>
<dbReference type="VEuPathDB" id="AmoebaDB:ACA1_034600"/>
<dbReference type="RefSeq" id="XP_004349739.1">
    <property type="nucleotide sequence ID" value="XM_004349689.1"/>
</dbReference>
<proteinExistence type="predicted"/>
<dbReference type="OrthoDB" id="418131at2759"/>
<sequence>MDNDGRASGGSKRKERDAASSRGTYSSTRSKRESPSRDAKKARPSSTATSTSGERRREGDEDDSSATATAILLQSERQIERETLRTIEKIVTRYHCALCHKPLEGLPRRKTDESYVINKDKALYKLTIVPGEKVSIKRDKGVEVQYSSAPQHGAAQYTYILKDALVPAAQVPVTERRGGGAGSWRSKEESQFLAATTKGEFTLACCSLHNKTRSVRHLERMSGERWTCKAGHKCL</sequence>